<comment type="caution">
    <text evidence="1">The sequence shown here is derived from an EMBL/GenBank/DDBJ whole genome shotgun (WGS) entry which is preliminary data.</text>
</comment>
<gene>
    <name evidence="1" type="ORF">EC518_10550</name>
</gene>
<name>A0A438WRI3_HELPX</name>
<keyword evidence="1" id="KW-0547">Nucleotide-binding</keyword>
<dbReference type="AlphaFoldDB" id="A0A438WRI3"/>
<keyword evidence="1" id="KW-0067">ATP-binding</keyword>
<reference evidence="1 2" key="1">
    <citation type="submission" date="2018-11" db="EMBL/GenBank/DDBJ databases">
        <title>Genetic determinants and prediction of antibiotic resistance phenotypes in Helicobacter pylori.</title>
        <authorList>
            <person name="Wagner K."/>
        </authorList>
    </citation>
    <scope>NUCLEOTIDE SEQUENCE [LARGE SCALE GENOMIC DNA]</scope>
    <source>
        <strain evidence="1 2">ZH70</strain>
    </source>
</reference>
<protein>
    <submittedName>
        <fullName evidence="1">Peptide ABC transporter ATP-binding protein</fullName>
    </submittedName>
</protein>
<dbReference type="Proteomes" id="UP000289022">
    <property type="component" value="Unassembled WGS sequence"/>
</dbReference>
<accession>A0A438WRI3</accession>
<sequence>MILEVKDLKTYFFTDKGVNKA</sequence>
<dbReference type="EMBL" id="RJGP01000816">
    <property type="protein sequence ID" value="RVZ26921.1"/>
    <property type="molecule type" value="Genomic_DNA"/>
</dbReference>
<proteinExistence type="predicted"/>
<evidence type="ECO:0000313" key="2">
    <source>
        <dbReference type="Proteomes" id="UP000289022"/>
    </source>
</evidence>
<evidence type="ECO:0000313" key="1">
    <source>
        <dbReference type="EMBL" id="RVZ26921.1"/>
    </source>
</evidence>
<feature type="non-terminal residue" evidence="1">
    <location>
        <position position="21"/>
    </location>
</feature>
<dbReference type="GO" id="GO:0005524">
    <property type="term" value="F:ATP binding"/>
    <property type="evidence" value="ECO:0007669"/>
    <property type="project" value="UniProtKB-KW"/>
</dbReference>
<organism evidence="1 2">
    <name type="scientific">Helicobacter pylori</name>
    <name type="common">Campylobacter pylori</name>
    <dbReference type="NCBI Taxonomy" id="210"/>
    <lineage>
        <taxon>Bacteria</taxon>
        <taxon>Pseudomonadati</taxon>
        <taxon>Campylobacterota</taxon>
        <taxon>Epsilonproteobacteria</taxon>
        <taxon>Campylobacterales</taxon>
        <taxon>Helicobacteraceae</taxon>
        <taxon>Helicobacter</taxon>
    </lineage>
</organism>